<evidence type="ECO:0000256" key="6">
    <source>
        <dbReference type="SAM" id="MobiDB-lite"/>
    </source>
</evidence>
<dbReference type="InterPro" id="IPR012308">
    <property type="entry name" value="DNA_ligase_ATP-dep_N"/>
</dbReference>
<accession>A0A550CK60</accession>
<dbReference type="STRING" id="97359.A0A550CK60"/>
<dbReference type="PROSITE" id="PS00333">
    <property type="entry name" value="DNA_LIGASE_A2"/>
    <property type="match status" value="1"/>
</dbReference>
<keyword evidence="4" id="KW-0067">ATP-binding</keyword>
<dbReference type="Gene3D" id="3.30.470.30">
    <property type="entry name" value="DNA ligase/mRNA capping enzyme"/>
    <property type="match status" value="1"/>
</dbReference>
<dbReference type="PROSITE" id="PS50160">
    <property type="entry name" value="DNA_LIGASE_A3"/>
    <property type="match status" value="1"/>
</dbReference>
<organism evidence="8 9">
    <name type="scientific">Schizophyllum amplum</name>
    <dbReference type="NCBI Taxonomy" id="97359"/>
    <lineage>
        <taxon>Eukaryota</taxon>
        <taxon>Fungi</taxon>
        <taxon>Dikarya</taxon>
        <taxon>Basidiomycota</taxon>
        <taxon>Agaricomycotina</taxon>
        <taxon>Agaricomycetes</taxon>
        <taxon>Agaricomycetidae</taxon>
        <taxon>Agaricales</taxon>
        <taxon>Schizophyllaceae</taxon>
        <taxon>Schizophyllum</taxon>
    </lineage>
</organism>
<feature type="region of interest" description="Disordered" evidence="6">
    <location>
        <begin position="440"/>
        <end position="466"/>
    </location>
</feature>
<proteinExistence type="inferred from homology"/>
<dbReference type="Gene3D" id="2.40.50.140">
    <property type="entry name" value="Nucleic acid-binding proteins"/>
    <property type="match status" value="1"/>
</dbReference>
<dbReference type="GO" id="GO:0003910">
    <property type="term" value="F:DNA ligase (ATP) activity"/>
    <property type="evidence" value="ECO:0007669"/>
    <property type="project" value="InterPro"/>
</dbReference>
<evidence type="ECO:0000256" key="1">
    <source>
        <dbReference type="ARBA" id="ARBA00007572"/>
    </source>
</evidence>
<dbReference type="InterPro" id="IPR036599">
    <property type="entry name" value="DNA_ligase_N_sf"/>
</dbReference>
<protein>
    <recommendedName>
        <fullName evidence="7">ATP-dependent DNA ligase family profile domain-containing protein</fullName>
    </recommendedName>
</protein>
<dbReference type="GO" id="GO:0032807">
    <property type="term" value="C:DNA ligase IV complex"/>
    <property type="evidence" value="ECO:0007669"/>
    <property type="project" value="TreeGrafter"/>
</dbReference>
<keyword evidence="2" id="KW-0436">Ligase</keyword>
<dbReference type="GO" id="GO:0006310">
    <property type="term" value="P:DNA recombination"/>
    <property type="evidence" value="ECO:0007669"/>
    <property type="project" value="InterPro"/>
</dbReference>
<dbReference type="EMBL" id="VDMD01000005">
    <property type="protein sequence ID" value="TRM65159.1"/>
    <property type="molecule type" value="Genomic_DNA"/>
</dbReference>
<keyword evidence="3" id="KW-0547">Nucleotide-binding</keyword>
<reference evidence="8 9" key="1">
    <citation type="journal article" date="2019" name="New Phytol.">
        <title>Comparative genomics reveals unique wood-decay strategies and fruiting body development in the Schizophyllaceae.</title>
        <authorList>
            <person name="Almasi E."/>
            <person name="Sahu N."/>
            <person name="Krizsan K."/>
            <person name="Balint B."/>
            <person name="Kovacs G.M."/>
            <person name="Kiss B."/>
            <person name="Cseklye J."/>
            <person name="Drula E."/>
            <person name="Henrissat B."/>
            <person name="Nagy I."/>
            <person name="Chovatia M."/>
            <person name="Adam C."/>
            <person name="LaButti K."/>
            <person name="Lipzen A."/>
            <person name="Riley R."/>
            <person name="Grigoriev I.V."/>
            <person name="Nagy L.G."/>
        </authorList>
    </citation>
    <scope>NUCLEOTIDE SEQUENCE [LARGE SCALE GENOMIC DNA]</scope>
    <source>
        <strain evidence="8 9">NL-1724</strain>
    </source>
</reference>
<evidence type="ECO:0000259" key="7">
    <source>
        <dbReference type="PROSITE" id="PS50160"/>
    </source>
</evidence>
<dbReference type="OrthoDB" id="7482721at2759"/>
<keyword evidence="9" id="KW-1185">Reference proteome</keyword>
<dbReference type="Pfam" id="PF04675">
    <property type="entry name" value="DNA_ligase_A_N"/>
    <property type="match status" value="1"/>
</dbReference>
<dbReference type="PANTHER" id="PTHR45997">
    <property type="entry name" value="DNA LIGASE 4"/>
    <property type="match status" value="1"/>
</dbReference>
<dbReference type="GO" id="GO:0005524">
    <property type="term" value="F:ATP binding"/>
    <property type="evidence" value="ECO:0007669"/>
    <property type="project" value="UniProtKB-KW"/>
</dbReference>
<dbReference type="PROSITE" id="PS00697">
    <property type="entry name" value="DNA_LIGASE_A1"/>
    <property type="match status" value="1"/>
</dbReference>
<evidence type="ECO:0000256" key="3">
    <source>
        <dbReference type="ARBA" id="ARBA00022741"/>
    </source>
</evidence>
<dbReference type="InterPro" id="IPR016059">
    <property type="entry name" value="DNA_ligase_ATP-dep_CS"/>
</dbReference>
<comment type="caution">
    <text evidence="8">The sequence shown here is derived from an EMBL/GenBank/DDBJ whole genome shotgun (WGS) entry which is preliminary data.</text>
</comment>
<dbReference type="Gene3D" id="1.10.3260.10">
    <property type="entry name" value="DNA ligase, ATP-dependent, N-terminal domain"/>
    <property type="match status" value="1"/>
</dbReference>
<dbReference type="SUPFAM" id="SSF56091">
    <property type="entry name" value="DNA ligase/mRNA capping enzyme, catalytic domain"/>
    <property type="match status" value="1"/>
</dbReference>
<gene>
    <name evidence="8" type="ORF">BD626DRAFT_214443</name>
</gene>
<evidence type="ECO:0000256" key="4">
    <source>
        <dbReference type="ARBA" id="ARBA00022840"/>
    </source>
</evidence>
<dbReference type="InterPro" id="IPR029710">
    <property type="entry name" value="LIG4"/>
</dbReference>
<keyword evidence="5" id="KW-0539">Nucleus</keyword>
<dbReference type="PANTHER" id="PTHR45997:SF1">
    <property type="entry name" value="DNA LIGASE 4"/>
    <property type="match status" value="1"/>
</dbReference>
<comment type="similarity">
    <text evidence="1">Belongs to the ATP-dependent DNA ligase family.</text>
</comment>
<sequence length="759" mass="86606">MAQHFLTHFPEPPPHTTRIVFCLLFPELDYYRKYHLQEAKLAQAVAQALSLSHSRLVTWKEAGSTGCLGREIRKALEHKSSNLDEASRLSVDEVNDLLDELASLSPNSDASIHTKYPRDIRRSRHEILSVLFRRLNPTDAGVLAQIILKDLIPLLYPVKLTGYGSELRAYNTKSVKHLLVQDAMDVWDPSGRLRRLHRTHANLRYATEAFERNEEEFKPHVGVMIPIIHSIKLQGVKNAFNTFAARSSRVWVETKYDGERAQIHVQIMSDGTSHITIYSKSGRNSTLDRIAVHWIVRQALGLPDPENGYEGRPDCRVTKSVILDAEMVAWDTDHVDEFWRIRSLVERTARGVRRRARPAKAKTLHQDLHDGYSQSSLMSDCDEDTCEEAHLSLVFFDIMVLNDESLLGRPYAHRRALLESVVQPISNYCMFSERYPVDIPRTSQSQQDSDTEDDEPSDKVSSPPSTHAQRALTQLYRIFAQHLVQRREGVVIKAEESFYNDYCRQWGKLKRDYIPGYGDTLDLALIGAAWDKERARTLGVSPSAYTTFYIGALTNAEDRKKNPSIKPNYHVYFVSSYGLSRRQLEDMTSRINARSTVLFSDLRMTNPKNTPIGHPELEYTLRLYDGLAKPHIVFCEPMLAEVYGAGFDVSRGSKPFDTLFAATISSLPSFGLSFFWYSPHTTALDTYFLAALRTALPPYLQDPQHRGPAAHRVQHHSGAQRPRVRRRWPAEHAGRGRRALASHDGGPTRRREWQTQAWP</sequence>
<dbReference type="Pfam" id="PF01068">
    <property type="entry name" value="DNA_ligase_A_M"/>
    <property type="match status" value="1"/>
</dbReference>
<evidence type="ECO:0000313" key="8">
    <source>
        <dbReference type="EMBL" id="TRM65159.1"/>
    </source>
</evidence>
<dbReference type="AlphaFoldDB" id="A0A550CK60"/>
<evidence type="ECO:0000313" key="9">
    <source>
        <dbReference type="Proteomes" id="UP000320762"/>
    </source>
</evidence>
<dbReference type="InterPro" id="IPR012340">
    <property type="entry name" value="NA-bd_OB-fold"/>
</dbReference>
<dbReference type="Proteomes" id="UP000320762">
    <property type="component" value="Unassembled WGS sequence"/>
</dbReference>
<dbReference type="GO" id="GO:0003677">
    <property type="term" value="F:DNA binding"/>
    <property type="evidence" value="ECO:0007669"/>
    <property type="project" value="InterPro"/>
</dbReference>
<evidence type="ECO:0000256" key="2">
    <source>
        <dbReference type="ARBA" id="ARBA00022598"/>
    </source>
</evidence>
<dbReference type="InterPro" id="IPR012310">
    <property type="entry name" value="DNA_ligase_ATP-dep_cent"/>
</dbReference>
<feature type="domain" description="ATP-dependent DNA ligase family profile" evidence="7">
    <location>
        <begin position="384"/>
        <end position="554"/>
    </location>
</feature>
<name>A0A550CK60_9AGAR</name>
<evidence type="ECO:0000256" key="5">
    <source>
        <dbReference type="ARBA" id="ARBA00023242"/>
    </source>
</evidence>
<dbReference type="GO" id="GO:0006303">
    <property type="term" value="P:double-strand break repair via nonhomologous end joining"/>
    <property type="evidence" value="ECO:0007669"/>
    <property type="project" value="TreeGrafter"/>
</dbReference>
<dbReference type="GO" id="GO:0006297">
    <property type="term" value="P:nucleotide-excision repair, DNA gap filling"/>
    <property type="evidence" value="ECO:0007669"/>
    <property type="project" value="TreeGrafter"/>
</dbReference>
<feature type="region of interest" description="Disordered" evidence="6">
    <location>
        <begin position="701"/>
        <end position="759"/>
    </location>
</feature>